<reference evidence="2" key="1">
    <citation type="journal article" date="2019" name="Int. J. Syst. Evol. Microbiol.">
        <title>The Global Catalogue of Microorganisms (GCM) 10K type strain sequencing project: providing services to taxonomists for standard genome sequencing and annotation.</title>
        <authorList>
            <consortium name="The Broad Institute Genomics Platform"/>
            <consortium name="The Broad Institute Genome Sequencing Center for Infectious Disease"/>
            <person name="Wu L."/>
            <person name="Ma J."/>
        </authorList>
    </citation>
    <scope>NUCLEOTIDE SEQUENCE [LARGE SCALE GENOMIC DNA]</scope>
    <source>
        <strain evidence="2">JCM 18015</strain>
    </source>
</reference>
<sequence>MASQVRPEDLEDKIARLLMTQVAGSQVAERLKQADAGWHDRAAMADLRSRRVEALCAKELEARENVIVLRRAAG</sequence>
<gene>
    <name evidence="1" type="ORF">GCM10023209_08300</name>
</gene>
<accession>A0ABP9L1Z4</accession>
<evidence type="ECO:0000313" key="1">
    <source>
        <dbReference type="EMBL" id="GAA5068085.1"/>
    </source>
</evidence>
<keyword evidence="2" id="KW-1185">Reference proteome</keyword>
<dbReference type="Proteomes" id="UP001499910">
    <property type="component" value="Unassembled WGS sequence"/>
</dbReference>
<dbReference type="EMBL" id="BAABHW010000001">
    <property type="protein sequence ID" value="GAA5068085.1"/>
    <property type="molecule type" value="Genomic_DNA"/>
</dbReference>
<protein>
    <submittedName>
        <fullName evidence="1">Uncharacterized protein</fullName>
    </submittedName>
</protein>
<dbReference type="RefSeq" id="WP_259546499.1">
    <property type="nucleotide sequence ID" value="NZ_BAABHW010000001.1"/>
</dbReference>
<evidence type="ECO:0000313" key="2">
    <source>
        <dbReference type="Proteomes" id="UP001499910"/>
    </source>
</evidence>
<name>A0ABP9L1Z4_9RHOB</name>
<organism evidence="1 2">
    <name type="scientific">[Roseibacterium] beibuensis</name>
    <dbReference type="NCBI Taxonomy" id="1193142"/>
    <lineage>
        <taxon>Bacteria</taxon>
        <taxon>Pseudomonadati</taxon>
        <taxon>Pseudomonadota</taxon>
        <taxon>Alphaproteobacteria</taxon>
        <taxon>Rhodobacterales</taxon>
        <taxon>Roseobacteraceae</taxon>
        <taxon>Roseicyclus</taxon>
    </lineage>
</organism>
<proteinExistence type="predicted"/>
<comment type="caution">
    <text evidence="1">The sequence shown here is derived from an EMBL/GenBank/DDBJ whole genome shotgun (WGS) entry which is preliminary data.</text>
</comment>